<gene>
    <name evidence="5" type="ORF">GV789_15160</name>
</gene>
<dbReference type="PANTHER" id="PTHR44688">
    <property type="entry name" value="DNA-BINDING TRANSCRIPTIONAL ACTIVATOR DEVR_DOSR"/>
    <property type="match status" value="1"/>
</dbReference>
<dbReference type="InterPro" id="IPR016032">
    <property type="entry name" value="Sig_transdc_resp-reg_C-effctor"/>
</dbReference>
<protein>
    <recommendedName>
        <fullName evidence="4">HTH luxR-type domain-containing protein</fullName>
    </recommendedName>
</protein>
<dbReference type="Pfam" id="PF00196">
    <property type="entry name" value="GerE"/>
    <property type="match status" value="1"/>
</dbReference>
<dbReference type="GO" id="GO:0003677">
    <property type="term" value="F:DNA binding"/>
    <property type="evidence" value="ECO:0007669"/>
    <property type="project" value="UniProtKB-KW"/>
</dbReference>
<dbReference type="Pfam" id="PF25873">
    <property type="entry name" value="WHD_MalT"/>
    <property type="match status" value="1"/>
</dbReference>
<evidence type="ECO:0000256" key="2">
    <source>
        <dbReference type="ARBA" id="ARBA00023125"/>
    </source>
</evidence>
<evidence type="ECO:0000313" key="6">
    <source>
        <dbReference type="Proteomes" id="UP000468928"/>
    </source>
</evidence>
<dbReference type="SUPFAM" id="SSF52540">
    <property type="entry name" value="P-loop containing nucleoside triphosphate hydrolases"/>
    <property type="match status" value="1"/>
</dbReference>
<dbReference type="InterPro" id="IPR011990">
    <property type="entry name" value="TPR-like_helical_dom_sf"/>
</dbReference>
<comment type="caution">
    <text evidence="5">The sequence shown here is derived from an EMBL/GenBank/DDBJ whole genome shotgun (WGS) entry which is preliminary data.</text>
</comment>
<dbReference type="InterPro" id="IPR027417">
    <property type="entry name" value="P-loop_NTPase"/>
</dbReference>
<dbReference type="InterPro" id="IPR059106">
    <property type="entry name" value="WHD_MalT"/>
</dbReference>
<sequence>MGGAAGPVVPALPFRPIRLVGAIDALDLARDGGKVALVCAPAGTGKTALTVAWVEDRLRGDSAVEVGWVTATEQSGHPETLWAVVRTALGLPPGPLARGAIDNPTAHAVALVDELGARTTPAVLVIDDAHLLTDPLTLSGMEYLVAHTPATLTVVMLGRFDPPVRWHSLALTGRLVRMGAVELTFGDRQIAELFDQHGIRLTDTEIETVQRLTGGWAALVRIAAIYLAGHADDRDGALSALARTPHAVADFLVGEVLGLLPPQTLDFVLGTAVPVAFTVDMANELCGMDSARILEDLARMNFPIHHKSRDGDLWYSYHPMVRTYLLAELRRRDPHQVAGLHAKAAHSLVAIGHHLDALAHLLAEPGRPQVADFLRDYGPRIVFSGEGPALFQQIGSERSLADDPFLWLLRAIDAVSRADSVEVGAYLGLLTARGRGESEIVPNAWLRPLASAVAVDAHVAGHDDHADPDTSHLRMAAVTGHVDLDCFIVLQAATARTRRGDMRDGEAGILHALALAEQAALPRLEILAVARLAMSAGLSGSIAAMRERAMRAVALAEKYALTELPDVAQARMMAAGAAYLCGEPSPFPDVEPGRHRGHQETLIPAAVWHERLVFGLIAFESAGDRYGVAEELDRAAHQLLDQTRPAEATGRILLHVVWVQLKVQAKDAARRLIEHGRAALGRTPETVVVAAALAESQHKPASTLSLLEPLLADPESLHTNTAVTAWLLFASACHQLDRPAKVYEALDNALAAAAPDQIIRPFLDVPGTVELLDANAGRFGHGDALVDTIRAHPSALRSADAPHLTETELTVLRQLPSGRTSQNVAKDMGVSINTVKTHLRGIYQKLGTTSRADAIAQARQLGLL</sequence>
<reference evidence="5 6" key="1">
    <citation type="submission" date="2020-01" db="EMBL/GenBank/DDBJ databases">
        <title>Genetics and antimicrobial susceptibilities of Nocardia species isolated from the soil; a comparison with species isolated from humans.</title>
        <authorList>
            <person name="Carrasco G."/>
            <person name="Monzon S."/>
            <person name="Sansegundo M."/>
            <person name="Garcia E."/>
            <person name="Garrido N."/>
            <person name="Medina M.J."/>
            <person name="Villalon P."/>
            <person name="Ramirez-Arocha A.C."/>
            <person name="Jimenez P."/>
            <person name="Cuesta I."/>
            <person name="Valdezate S."/>
        </authorList>
    </citation>
    <scope>NUCLEOTIDE SEQUENCE [LARGE SCALE GENOMIC DNA]</scope>
    <source>
        <strain evidence="5 6">CNM20110639</strain>
    </source>
</reference>
<dbReference type="Gene3D" id="1.25.40.10">
    <property type="entry name" value="Tetratricopeptide repeat domain"/>
    <property type="match status" value="1"/>
</dbReference>
<feature type="domain" description="HTH luxR-type" evidence="4">
    <location>
        <begin position="797"/>
        <end position="862"/>
    </location>
</feature>
<dbReference type="Proteomes" id="UP000468928">
    <property type="component" value="Unassembled WGS sequence"/>
</dbReference>
<dbReference type="SMART" id="SM00421">
    <property type="entry name" value="HTH_LUXR"/>
    <property type="match status" value="1"/>
</dbReference>
<dbReference type="PANTHER" id="PTHR44688:SF16">
    <property type="entry name" value="DNA-BINDING TRANSCRIPTIONAL ACTIVATOR DEVR_DOSR"/>
    <property type="match status" value="1"/>
</dbReference>
<dbReference type="GO" id="GO:0006355">
    <property type="term" value="P:regulation of DNA-templated transcription"/>
    <property type="evidence" value="ECO:0007669"/>
    <property type="project" value="InterPro"/>
</dbReference>
<name>A0A6P1D582_9NOCA</name>
<dbReference type="GO" id="GO:0016887">
    <property type="term" value="F:ATP hydrolysis activity"/>
    <property type="evidence" value="ECO:0007669"/>
    <property type="project" value="InterPro"/>
</dbReference>
<dbReference type="InterPro" id="IPR049945">
    <property type="entry name" value="AAA_22"/>
</dbReference>
<dbReference type="SUPFAM" id="SSF46894">
    <property type="entry name" value="C-terminal effector domain of the bipartite response regulators"/>
    <property type="match status" value="1"/>
</dbReference>
<dbReference type="Gene3D" id="1.10.10.10">
    <property type="entry name" value="Winged helix-like DNA-binding domain superfamily/Winged helix DNA-binding domain"/>
    <property type="match status" value="1"/>
</dbReference>
<dbReference type="PROSITE" id="PS50043">
    <property type="entry name" value="HTH_LUXR_2"/>
    <property type="match status" value="1"/>
</dbReference>
<keyword evidence="1" id="KW-0805">Transcription regulation</keyword>
<dbReference type="CDD" id="cd06170">
    <property type="entry name" value="LuxR_C_like"/>
    <property type="match status" value="1"/>
</dbReference>
<evidence type="ECO:0000256" key="3">
    <source>
        <dbReference type="ARBA" id="ARBA00023163"/>
    </source>
</evidence>
<keyword evidence="2" id="KW-0238">DNA-binding</keyword>
<evidence type="ECO:0000313" key="5">
    <source>
        <dbReference type="EMBL" id="NEW45775.1"/>
    </source>
</evidence>
<evidence type="ECO:0000259" key="4">
    <source>
        <dbReference type="PROSITE" id="PS50043"/>
    </source>
</evidence>
<dbReference type="InterPro" id="IPR000792">
    <property type="entry name" value="Tscrpt_reg_LuxR_C"/>
</dbReference>
<dbReference type="EMBL" id="JAAGUZ010000037">
    <property type="protein sequence ID" value="NEW45775.1"/>
    <property type="molecule type" value="Genomic_DNA"/>
</dbReference>
<proteinExistence type="predicted"/>
<dbReference type="Pfam" id="PF13401">
    <property type="entry name" value="AAA_22"/>
    <property type="match status" value="1"/>
</dbReference>
<dbReference type="AlphaFoldDB" id="A0A6P1D582"/>
<keyword evidence="3" id="KW-0804">Transcription</keyword>
<dbReference type="RefSeq" id="WP_163829324.1">
    <property type="nucleotide sequence ID" value="NZ_JAAGUZ010000037.1"/>
</dbReference>
<dbReference type="InterPro" id="IPR036388">
    <property type="entry name" value="WH-like_DNA-bd_sf"/>
</dbReference>
<accession>A0A6P1D582</accession>
<dbReference type="PRINTS" id="PR00038">
    <property type="entry name" value="HTHLUXR"/>
</dbReference>
<evidence type="ECO:0000256" key="1">
    <source>
        <dbReference type="ARBA" id="ARBA00023015"/>
    </source>
</evidence>
<organism evidence="5 6">
    <name type="scientific">Nocardia cyriacigeorgica</name>
    <dbReference type="NCBI Taxonomy" id="135487"/>
    <lineage>
        <taxon>Bacteria</taxon>
        <taxon>Bacillati</taxon>
        <taxon>Actinomycetota</taxon>
        <taxon>Actinomycetes</taxon>
        <taxon>Mycobacteriales</taxon>
        <taxon>Nocardiaceae</taxon>
        <taxon>Nocardia</taxon>
    </lineage>
</organism>